<evidence type="ECO:0000313" key="3">
    <source>
        <dbReference type="Proteomes" id="UP000676967"/>
    </source>
</evidence>
<accession>A0ABM7LS20</accession>
<organism evidence="2 3">
    <name type="scientific">Actinoplanes ianthinogenes</name>
    <dbReference type="NCBI Taxonomy" id="122358"/>
    <lineage>
        <taxon>Bacteria</taxon>
        <taxon>Bacillati</taxon>
        <taxon>Actinomycetota</taxon>
        <taxon>Actinomycetes</taxon>
        <taxon>Micromonosporales</taxon>
        <taxon>Micromonosporaceae</taxon>
        <taxon>Actinoplanes</taxon>
    </lineage>
</organism>
<proteinExistence type="predicted"/>
<feature type="region of interest" description="Disordered" evidence="1">
    <location>
        <begin position="1"/>
        <end position="44"/>
    </location>
</feature>
<evidence type="ECO:0000256" key="1">
    <source>
        <dbReference type="SAM" id="MobiDB-lite"/>
    </source>
</evidence>
<reference evidence="2 3" key="1">
    <citation type="submission" date="2020-08" db="EMBL/GenBank/DDBJ databases">
        <title>Whole genome shotgun sequence of Actinoplanes ianthinogenes NBRC 13996.</title>
        <authorList>
            <person name="Komaki H."/>
            <person name="Tamura T."/>
        </authorList>
    </citation>
    <scope>NUCLEOTIDE SEQUENCE [LARGE SCALE GENOMIC DNA]</scope>
    <source>
        <strain evidence="2 3">NBRC 13996</strain>
    </source>
</reference>
<keyword evidence="3" id="KW-1185">Reference proteome</keyword>
<gene>
    <name evidence="2" type="ORF">Aiant_27440</name>
</gene>
<evidence type="ECO:0000313" key="2">
    <source>
        <dbReference type="EMBL" id="BCJ42087.1"/>
    </source>
</evidence>
<sequence>MRSPSGSAPRVVEINGDRSSWLPGMPGDSGGTAPDSHRLPPRRRRSIHLFGYTLSDARGRWSVTPLTIPGRGLSM</sequence>
<protein>
    <submittedName>
        <fullName evidence="2">Uncharacterized protein</fullName>
    </submittedName>
</protein>
<name>A0ABM7LS20_9ACTN</name>
<dbReference type="Proteomes" id="UP000676967">
    <property type="component" value="Chromosome"/>
</dbReference>
<dbReference type="EMBL" id="AP023356">
    <property type="protein sequence ID" value="BCJ42087.1"/>
    <property type="molecule type" value="Genomic_DNA"/>
</dbReference>